<gene>
    <name evidence="2" type="ORF">BDY21DRAFT_60061</name>
</gene>
<dbReference type="EMBL" id="MU001685">
    <property type="protein sequence ID" value="KAF2455743.1"/>
    <property type="molecule type" value="Genomic_DNA"/>
</dbReference>
<proteinExistence type="predicted"/>
<accession>A0A6A6NWV9</accession>
<feature type="compositionally biased region" description="Basic and acidic residues" evidence="1">
    <location>
        <begin position="96"/>
        <end position="109"/>
    </location>
</feature>
<dbReference type="AlphaFoldDB" id="A0A6A6NWV9"/>
<keyword evidence="3" id="KW-1185">Reference proteome</keyword>
<feature type="region of interest" description="Disordered" evidence="1">
    <location>
        <begin position="71"/>
        <end position="158"/>
    </location>
</feature>
<protein>
    <submittedName>
        <fullName evidence="2">Uncharacterized protein</fullName>
    </submittedName>
</protein>
<evidence type="ECO:0000313" key="3">
    <source>
        <dbReference type="Proteomes" id="UP000799766"/>
    </source>
</evidence>
<name>A0A6A6NWV9_9PEZI</name>
<organism evidence="2 3">
    <name type="scientific">Lineolata rhizophorae</name>
    <dbReference type="NCBI Taxonomy" id="578093"/>
    <lineage>
        <taxon>Eukaryota</taxon>
        <taxon>Fungi</taxon>
        <taxon>Dikarya</taxon>
        <taxon>Ascomycota</taxon>
        <taxon>Pezizomycotina</taxon>
        <taxon>Dothideomycetes</taxon>
        <taxon>Dothideomycetes incertae sedis</taxon>
        <taxon>Lineolatales</taxon>
        <taxon>Lineolataceae</taxon>
        <taxon>Lineolata</taxon>
    </lineage>
</organism>
<evidence type="ECO:0000256" key="1">
    <source>
        <dbReference type="SAM" id="MobiDB-lite"/>
    </source>
</evidence>
<dbReference type="Proteomes" id="UP000799766">
    <property type="component" value="Unassembled WGS sequence"/>
</dbReference>
<evidence type="ECO:0000313" key="2">
    <source>
        <dbReference type="EMBL" id="KAF2455743.1"/>
    </source>
</evidence>
<sequence>MAGRHTGRAYAPRGPQQQTVEVQSLTRACRSACAEPCHHRQALSSFAADQFVELCRLKHLAAAGWGAACDAAPSGDDAKGRAGGMTTAAPLLRSGKAKDESRLTEADHAKAHRGGRPGTNAVKSLTSAQAPGREWRRRKAQGPPRESRATTSRSAFISSGKWPAAILKSLARSRG</sequence>
<reference evidence="2" key="1">
    <citation type="journal article" date="2020" name="Stud. Mycol.">
        <title>101 Dothideomycetes genomes: a test case for predicting lifestyles and emergence of pathogens.</title>
        <authorList>
            <person name="Haridas S."/>
            <person name="Albert R."/>
            <person name="Binder M."/>
            <person name="Bloem J."/>
            <person name="Labutti K."/>
            <person name="Salamov A."/>
            <person name="Andreopoulos B."/>
            <person name="Baker S."/>
            <person name="Barry K."/>
            <person name="Bills G."/>
            <person name="Bluhm B."/>
            <person name="Cannon C."/>
            <person name="Castanera R."/>
            <person name="Culley D."/>
            <person name="Daum C."/>
            <person name="Ezra D."/>
            <person name="Gonzalez J."/>
            <person name="Henrissat B."/>
            <person name="Kuo A."/>
            <person name="Liang C."/>
            <person name="Lipzen A."/>
            <person name="Lutzoni F."/>
            <person name="Magnuson J."/>
            <person name="Mondo S."/>
            <person name="Nolan M."/>
            <person name="Ohm R."/>
            <person name="Pangilinan J."/>
            <person name="Park H.-J."/>
            <person name="Ramirez L."/>
            <person name="Alfaro M."/>
            <person name="Sun H."/>
            <person name="Tritt A."/>
            <person name="Yoshinaga Y."/>
            <person name="Zwiers L.-H."/>
            <person name="Turgeon B."/>
            <person name="Goodwin S."/>
            <person name="Spatafora J."/>
            <person name="Crous P."/>
            <person name="Grigoriev I."/>
        </authorList>
    </citation>
    <scope>NUCLEOTIDE SEQUENCE</scope>
    <source>
        <strain evidence="2">ATCC 16933</strain>
    </source>
</reference>